<feature type="compositionally biased region" description="Basic and acidic residues" evidence="1">
    <location>
        <begin position="91"/>
        <end position="104"/>
    </location>
</feature>
<name>A0ABD6A6D2_9EURY</name>
<dbReference type="GeneID" id="79314840"/>
<evidence type="ECO:0000256" key="1">
    <source>
        <dbReference type="SAM" id="MobiDB-lite"/>
    </source>
</evidence>
<dbReference type="Pfam" id="PF26062">
    <property type="entry name" value="DUF8022"/>
    <property type="match status" value="1"/>
</dbReference>
<feature type="region of interest" description="Disordered" evidence="1">
    <location>
        <begin position="91"/>
        <end position="112"/>
    </location>
</feature>
<dbReference type="Proteomes" id="UP001596547">
    <property type="component" value="Unassembled WGS sequence"/>
</dbReference>
<comment type="caution">
    <text evidence="2">The sequence shown here is derived from an EMBL/GenBank/DDBJ whole genome shotgun (WGS) entry which is preliminary data.</text>
</comment>
<gene>
    <name evidence="2" type="ORF">ACFQPE_03510</name>
</gene>
<sequence>MSAHAHTETDVDLDFDVDTHTWSIDIRTDAGETTVTIPETATDREAAALACAVGAHLEDERTAAAAAHDDGPSSVDRWALAGRYSCRRRSDLPRSVRRGEEWKMAGRARRLR</sequence>
<dbReference type="EMBL" id="JBHTBF010000001">
    <property type="protein sequence ID" value="MFC7315862.1"/>
    <property type="molecule type" value="Genomic_DNA"/>
</dbReference>
<evidence type="ECO:0008006" key="4">
    <source>
        <dbReference type="Google" id="ProtNLM"/>
    </source>
</evidence>
<protein>
    <recommendedName>
        <fullName evidence="4">DUF2188 domain-containing protein</fullName>
    </recommendedName>
</protein>
<evidence type="ECO:0000313" key="2">
    <source>
        <dbReference type="EMBL" id="MFC7315862.1"/>
    </source>
</evidence>
<dbReference type="RefSeq" id="WP_276305263.1">
    <property type="nucleotide sequence ID" value="NZ_CP119992.1"/>
</dbReference>
<keyword evidence="3" id="KW-1185">Reference proteome</keyword>
<proteinExistence type="predicted"/>
<dbReference type="InterPro" id="IPR058335">
    <property type="entry name" value="PccX"/>
</dbReference>
<dbReference type="AlphaFoldDB" id="A0ABD6A6D2"/>
<evidence type="ECO:0000313" key="3">
    <source>
        <dbReference type="Proteomes" id="UP001596547"/>
    </source>
</evidence>
<accession>A0ABD6A6D2</accession>
<reference evidence="2 3" key="1">
    <citation type="journal article" date="2019" name="Int. J. Syst. Evol. Microbiol.">
        <title>The Global Catalogue of Microorganisms (GCM) 10K type strain sequencing project: providing services to taxonomists for standard genome sequencing and annotation.</title>
        <authorList>
            <consortium name="The Broad Institute Genomics Platform"/>
            <consortium name="The Broad Institute Genome Sequencing Center for Infectious Disease"/>
            <person name="Wu L."/>
            <person name="Ma J."/>
        </authorList>
    </citation>
    <scope>NUCLEOTIDE SEQUENCE [LARGE SCALE GENOMIC DNA]</scope>
    <source>
        <strain evidence="2 3">PSR21</strain>
    </source>
</reference>
<organism evidence="2 3">
    <name type="scientific">Halomarina halobia</name>
    <dbReference type="NCBI Taxonomy" id="3033386"/>
    <lineage>
        <taxon>Archaea</taxon>
        <taxon>Methanobacteriati</taxon>
        <taxon>Methanobacteriota</taxon>
        <taxon>Stenosarchaea group</taxon>
        <taxon>Halobacteria</taxon>
        <taxon>Halobacteriales</taxon>
        <taxon>Natronomonadaceae</taxon>
        <taxon>Halomarina</taxon>
    </lineage>
</organism>